<proteinExistence type="inferred from homology"/>
<dbReference type="Proteomes" id="UP000004619">
    <property type="component" value="Unassembled WGS sequence"/>
</dbReference>
<evidence type="ECO:0000256" key="3">
    <source>
        <dbReference type="ARBA" id="ARBA00022448"/>
    </source>
</evidence>
<dbReference type="OrthoDB" id="9792889at2"/>
<dbReference type="GeneID" id="90659819"/>
<protein>
    <submittedName>
        <fullName evidence="8">Iron chelate uptake ABC transporter, FeCT family, permease protein</fullName>
    </submittedName>
</protein>
<evidence type="ECO:0000256" key="5">
    <source>
        <dbReference type="ARBA" id="ARBA00022692"/>
    </source>
</evidence>
<evidence type="ECO:0000256" key="4">
    <source>
        <dbReference type="ARBA" id="ARBA00022475"/>
    </source>
</evidence>
<accession>C7H593</accession>
<evidence type="ECO:0000313" key="8">
    <source>
        <dbReference type="EMBL" id="EEU96929.1"/>
    </source>
</evidence>
<evidence type="ECO:0000256" key="2">
    <source>
        <dbReference type="ARBA" id="ARBA00007935"/>
    </source>
</evidence>
<keyword evidence="4" id="KW-1003">Cell membrane</keyword>
<evidence type="ECO:0000256" key="1">
    <source>
        <dbReference type="ARBA" id="ARBA00004651"/>
    </source>
</evidence>
<sequence length="344" mass="36247">MNKPNISVRQGFAQRHRRSVLAAAVLIILSVVLACLVMTCGNTYYSLAEVWKILTSEGTKGAAFTIKTLRLPKMLIGILAGIAFGVSGNTFQTLLRNPLASPDIIGVTSGASAAAVFCILMLKWSGGIVSLVAVLAGLFVAALIYLLARDRHGCSGSRMILIGIGMQAMLNALISWMLLKGSEYDVATALRWLRGSLNGVQMSDVPVLSITVLVGGFILIVLNRSLQVMQLGEEYPITLGAPVQRVRLGSILCALLLTAVATSITGPIASVAFLSGPIASRIVGKGRTNLLASALVGVVLILASELVGQNLFAVRYPVGVITGILGAPYLLLLLLQINKKGERV</sequence>
<dbReference type="InterPro" id="IPR000522">
    <property type="entry name" value="ABC_transptr_permease_BtuC"/>
</dbReference>
<dbReference type="GO" id="GO:0022857">
    <property type="term" value="F:transmembrane transporter activity"/>
    <property type="evidence" value="ECO:0007669"/>
    <property type="project" value="InterPro"/>
</dbReference>
<organism evidence="8 9">
    <name type="scientific">Faecalibacterium duncaniae (strain DSM 17677 / JCM 31915 / A2-165)</name>
    <name type="common">Faecalibacterium prausnitzii</name>
    <dbReference type="NCBI Taxonomy" id="411483"/>
    <lineage>
        <taxon>Bacteria</taxon>
        <taxon>Bacillati</taxon>
        <taxon>Bacillota</taxon>
        <taxon>Clostridia</taxon>
        <taxon>Eubacteriales</taxon>
        <taxon>Oscillospiraceae</taxon>
        <taxon>Faecalibacterium</taxon>
    </lineage>
</organism>
<dbReference type="Gene3D" id="1.10.3470.10">
    <property type="entry name" value="ABC transporter involved in vitamin B12 uptake, BtuC"/>
    <property type="match status" value="1"/>
</dbReference>
<dbReference type="InterPro" id="IPR037294">
    <property type="entry name" value="ABC_BtuC-like"/>
</dbReference>
<keyword evidence="6" id="KW-1133">Transmembrane helix</keyword>
<evidence type="ECO:0000256" key="7">
    <source>
        <dbReference type="ARBA" id="ARBA00023136"/>
    </source>
</evidence>
<dbReference type="SUPFAM" id="SSF81345">
    <property type="entry name" value="ABC transporter involved in vitamin B12 uptake, BtuC"/>
    <property type="match status" value="1"/>
</dbReference>
<dbReference type="CDD" id="cd06550">
    <property type="entry name" value="TM_ABC_iron-siderophores_like"/>
    <property type="match status" value="1"/>
</dbReference>
<reference evidence="8" key="1">
    <citation type="submission" date="2009-08" db="EMBL/GenBank/DDBJ databases">
        <authorList>
            <person name="Weinstock G."/>
            <person name="Sodergren E."/>
            <person name="Clifton S."/>
            <person name="Fulton L."/>
            <person name="Fulton B."/>
            <person name="Courtney L."/>
            <person name="Fronick C."/>
            <person name="Harrison M."/>
            <person name="Strong C."/>
            <person name="Farmer C."/>
            <person name="Delahaunty K."/>
            <person name="Markovic C."/>
            <person name="Hall O."/>
            <person name="Minx P."/>
            <person name="Tomlinson C."/>
            <person name="Mitreva M."/>
            <person name="Nelson J."/>
            <person name="Hou S."/>
            <person name="Wollam A."/>
            <person name="Pepin K.H."/>
            <person name="Johnson M."/>
            <person name="Bhonagiri V."/>
            <person name="Nash W.E."/>
            <person name="Warren W."/>
            <person name="Chinwalla A."/>
            <person name="Mardis E.R."/>
            <person name="Wilson R.K."/>
        </authorList>
    </citation>
    <scope>NUCLEOTIDE SEQUENCE [LARGE SCALE GENOMIC DNA]</scope>
    <source>
        <strain evidence="8">A2-165</strain>
    </source>
</reference>
<dbReference type="PANTHER" id="PTHR30472:SF24">
    <property type="entry name" value="FERRIC ENTEROBACTIN TRANSPORT SYSTEM PERMEASE PROTEIN FEPG"/>
    <property type="match status" value="1"/>
</dbReference>
<dbReference type="PATRIC" id="fig|411483.3.peg.1458"/>
<dbReference type="GO" id="GO:0005886">
    <property type="term" value="C:plasma membrane"/>
    <property type="evidence" value="ECO:0007669"/>
    <property type="project" value="UniProtKB-SubCell"/>
</dbReference>
<keyword evidence="5" id="KW-0812">Transmembrane</keyword>
<gene>
    <name evidence="8" type="ORF">FAEPRAA2165_01463</name>
</gene>
<comment type="subcellular location">
    <subcellularLocation>
        <location evidence="1">Cell membrane</location>
        <topology evidence="1">Multi-pass membrane protein</topology>
    </subcellularLocation>
</comment>
<comment type="caution">
    <text evidence="8">The sequence shown here is derived from an EMBL/GenBank/DDBJ whole genome shotgun (WGS) entry which is preliminary data.</text>
</comment>
<evidence type="ECO:0000256" key="6">
    <source>
        <dbReference type="ARBA" id="ARBA00022989"/>
    </source>
</evidence>
<dbReference type="AlphaFoldDB" id="C7H593"/>
<dbReference type="PANTHER" id="PTHR30472">
    <property type="entry name" value="FERRIC ENTEROBACTIN TRANSPORT SYSTEM PERMEASE PROTEIN"/>
    <property type="match status" value="1"/>
</dbReference>
<name>C7H593_FAED2</name>
<dbReference type="Pfam" id="PF01032">
    <property type="entry name" value="FecCD"/>
    <property type="match status" value="1"/>
</dbReference>
<keyword evidence="7" id="KW-0472">Membrane</keyword>
<dbReference type="RefSeq" id="WP_005932467.1">
    <property type="nucleotide sequence ID" value="NZ_CP022479.1"/>
</dbReference>
<dbReference type="STRING" id="411483.FAEPRAA2165_01463"/>
<comment type="similarity">
    <text evidence="2">Belongs to the binding-protein-dependent transport system permease family. FecCD subfamily.</text>
</comment>
<dbReference type="PROSITE" id="PS51257">
    <property type="entry name" value="PROKAR_LIPOPROTEIN"/>
    <property type="match status" value="1"/>
</dbReference>
<keyword evidence="3" id="KW-0813">Transport</keyword>
<keyword evidence="9" id="KW-1185">Reference proteome</keyword>
<dbReference type="EMBL" id="ACOP02000041">
    <property type="protein sequence ID" value="EEU96929.1"/>
    <property type="molecule type" value="Genomic_DNA"/>
</dbReference>
<dbReference type="HOGENOM" id="CLU_013016_1_1_9"/>
<evidence type="ECO:0000313" key="9">
    <source>
        <dbReference type="Proteomes" id="UP000004619"/>
    </source>
</evidence>
<dbReference type="GO" id="GO:0033214">
    <property type="term" value="P:siderophore-iron import into cell"/>
    <property type="evidence" value="ECO:0007669"/>
    <property type="project" value="TreeGrafter"/>
</dbReference>
<dbReference type="eggNOG" id="COG4779">
    <property type="taxonomic scope" value="Bacteria"/>
</dbReference>